<dbReference type="VEuPathDB" id="AmoebaDB:ACA1_116480"/>
<keyword evidence="3" id="KW-1185">Reference proteome</keyword>
<dbReference type="PANTHER" id="PTHR20883:SF48">
    <property type="entry name" value="ECTOINE DIOXYGENASE"/>
    <property type="match status" value="1"/>
</dbReference>
<protein>
    <submittedName>
        <fullName evidence="2">PhytanoylCoA dioxygenase</fullName>
    </submittedName>
</protein>
<dbReference type="Pfam" id="PF05721">
    <property type="entry name" value="PhyH"/>
    <property type="match status" value="1"/>
</dbReference>
<name>L8H4P0_ACACF</name>
<keyword evidence="2" id="KW-0223">Dioxygenase</keyword>
<dbReference type="OrthoDB" id="445007at2759"/>
<reference evidence="2 3" key="1">
    <citation type="journal article" date="2013" name="Genome Biol.">
        <title>Genome of Acanthamoeba castellanii highlights extensive lateral gene transfer and early evolution of tyrosine kinase signaling.</title>
        <authorList>
            <person name="Clarke M."/>
            <person name="Lohan A.J."/>
            <person name="Liu B."/>
            <person name="Lagkouvardos I."/>
            <person name="Roy S."/>
            <person name="Zafar N."/>
            <person name="Bertelli C."/>
            <person name="Schilde C."/>
            <person name="Kianianmomeni A."/>
            <person name="Burglin T.R."/>
            <person name="Frech C."/>
            <person name="Turcotte B."/>
            <person name="Kopec K.O."/>
            <person name="Synnott J.M."/>
            <person name="Choo C."/>
            <person name="Paponov I."/>
            <person name="Finkler A."/>
            <person name="Soon Heng Tan C."/>
            <person name="Hutchins A.P."/>
            <person name="Weinmeier T."/>
            <person name="Rattei T."/>
            <person name="Chu J.S."/>
            <person name="Gimenez G."/>
            <person name="Irimia M."/>
            <person name="Rigden D.J."/>
            <person name="Fitzpatrick D.A."/>
            <person name="Lorenzo-Morales J."/>
            <person name="Bateman A."/>
            <person name="Chiu C.H."/>
            <person name="Tang P."/>
            <person name="Hegemann P."/>
            <person name="Fromm H."/>
            <person name="Raoult D."/>
            <person name="Greub G."/>
            <person name="Miranda-Saavedra D."/>
            <person name="Chen N."/>
            <person name="Nash P."/>
            <person name="Ginger M.L."/>
            <person name="Horn M."/>
            <person name="Schaap P."/>
            <person name="Caler L."/>
            <person name="Loftus B."/>
        </authorList>
    </citation>
    <scope>NUCLEOTIDE SEQUENCE [LARGE SCALE GENOMIC DNA]</scope>
    <source>
        <strain evidence="2 3">Neff</strain>
    </source>
</reference>
<gene>
    <name evidence="2" type="ORF">ACA1_116480</name>
</gene>
<dbReference type="RefSeq" id="XP_004342287.1">
    <property type="nucleotide sequence ID" value="XM_004342238.1"/>
</dbReference>
<sequence length="255" mass="28405">MSADLSFHHKPVGDFLDSSPVPSTPEGWAQLALGEAELREFEEKGYLANVQILSSEQVEALLAELEQIRTGEHPGHHHFHEFHSNESPDPSLVLMHCLGAWRIMPDFSYWTRTGPMSHLTVHIALDDQTEENGCLQYVPGSHKWPLLPITSRHFDDMDSIRSALEPEHLAQFKPQAILLKKGQAAIHHPLLVHGSYANQSDQPRRATVVNVFADGTASLSEEPLLRDVPVIPPGQPLTGQFFPVLFDASINEPDD</sequence>
<evidence type="ECO:0000313" key="2">
    <source>
        <dbReference type="EMBL" id="ELR20177.1"/>
    </source>
</evidence>
<dbReference type="InterPro" id="IPR008775">
    <property type="entry name" value="Phytyl_CoA_dOase-like"/>
</dbReference>
<keyword evidence="2" id="KW-0560">Oxidoreductase</keyword>
<dbReference type="OMA" id="YLANVQI"/>
<organism evidence="2 3">
    <name type="scientific">Acanthamoeba castellanii (strain ATCC 30010 / Neff)</name>
    <dbReference type="NCBI Taxonomy" id="1257118"/>
    <lineage>
        <taxon>Eukaryota</taxon>
        <taxon>Amoebozoa</taxon>
        <taxon>Discosea</taxon>
        <taxon>Longamoebia</taxon>
        <taxon>Centramoebida</taxon>
        <taxon>Acanthamoebidae</taxon>
        <taxon>Acanthamoeba</taxon>
    </lineage>
</organism>
<dbReference type="KEGG" id="acan:ACA1_116480"/>
<dbReference type="EMBL" id="KB007926">
    <property type="protein sequence ID" value="ELR20177.1"/>
    <property type="molecule type" value="Genomic_DNA"/>
</dbReference>
<accession>L8H4P0</accession>
<proteinExistence type="predicted"/>
<dbReference type="GeneID" id="14921022"/>
<dbReference type="Proteomes" id="UP000011083">
    <property type="component" value="Unassembled WGS sequence"/>
</dbReference>
<evidence type="ECO:0000256" key="1">
    <source>
        <dbReference type="ARBA" id="ARBA00001962"/>
    </source>
</evidence>
<evidence type="ECO:0000313" key="3">
    <source>
        <dbReference type="Proteomes" id="UP000011083"/>
    </source>
</evidence>
<comment type="cofactor">
    <cofactor evidence="1">
        <name>Fe cation</name>
        <dbReference type="ChEBI" id="CHEBI:24875"/>
    </cofactor>
</comment>
<dbReference type="AlphaFoldDB" id="L8H4P0"/>
<dbReference type="Gene3D" id="2.60.120.620">
    <property type="entry name" value="q2cbj1_9rhob like domain"/>
    <property type="match status" value="1"/>
</dbReference>
<dbReference type="SUPFAM" id="SSF51197">
    <property type="entry name" value="Clavaminate synthase-like"/>
    <property type="match status" value="1"/>
</dbReference>
<dbReference type="GO" id="GO:0046872">
    <property type="term" value="F:metal ion binding"/>
    <property type="evidence" value="ECO:0007669"/>
    <property type="project" value="UniProtKB-ARBA"/>
</dbReference>
<dbReference type="GO" id="GO:0051213">
    <property type="term" value="F:dioxygenase activity"/>
    <property type="evidence" value="ECO:0007669"/>
    <property type="project" value="UniProtKB-KW"/>
</dbReference>
<dbReference type="PANTHER" id="PTHR20883">
    <property type="entry name" value="PHYTANOYL-COA DIOXYGENASE DOMAIN CONTAINING 1"/>
    <property type="match status" value="1"/>
</dbReference>
<dbReference type="STRING" id="1257118.L8H4P0"/>